<dbReference type="Gene3D" id="3.40.50.300">
    <property type="entry name" value="P-loop containing nucleotide triphosphate hydrolases"/>
    <property type="match status" value="1"/>
</dbReference>
<accession>A0ABQ5Y049</accession>
<dbReference type="RefSeq" id="WP_045403896.1">
    <property type="nucleotide sequence ID" value="NZ_BBLD01000065.1"/>
</dbReference>
<gene>
    <name evidence="3" type="ORF">GCM10007906_09510</name>
</gene>
<organism evidence="3 4">
    <name type="scientific">Vibrio hyugaensis</name>
    <dbReference type="NCBI Taxonomy" id="1534743"/>
    <lineage>
        <taxon>Bacteria</taxon>
        <taxon>Pseudomonadati</taxon>
        <taxon>Pseudomonadota</taxon>
        <taxon>Gammaproteobacteria</taxon>
        <taxon>Vibrionales</taxon>
        <taxon>Vibrionaceae</taxon>
        <taxon>Vibrio</taxon>
    </lineage>
</organism>
<proteinExistence type="predicted"/>
<dbReference type="PANTHER" id="PTHR43384:SF6">
    <property type="entry name" value="SEPTUM SITE-DETERMINING PROTEIN MIND HOMOLOG, CHLOROPLASTIC"/>
    <property type="match status" value="1"/>
</dbReference>
<evidence type="ECO:0000313" key="3">
    <source>
        <dbReference type="EMBL" id="GLR03364.1"/>
    </source>
</evidence>
<name>A0ABQ5Y049_9VIBR</name>
<dbReference type="Proteomes" id="UP001156669">
    <property type="component" value="Unassembled WGS sequence"/>
</dbReference>
<comment type="caution">
    <text evidence="3">The sequence shown here is derived from an EMBL/GenBank/DDBJ whole genome shotgun (WGS) entry which is preliminary data.</text>
</comment>
<dbReference type="EMBL" id="BSOE01000014">
    <property type="protein sequence ID" value="GLR03364.1"/>
    <property type="molecule type" value="Genomic_DNA"/>
</dbReference>
<sequence length="412" mass="47101">MFDLGKTLKETNTQQVIENTHGPAGCVLLYQSLECISLVKEMFEFEGWNSPNCLKQSNIPQSFYSEQSGNIVILELNESDDIVRDAQHFATHLPTHKGIIVIGKEDSISTLRQLKEMGFYYLFWPINKHEFADFVMNVHRNLQTYSGVSKQRKAKRVAVVGSKGGIGTSLITTELSSKLSSQNIDTILVDHQYNDSNIDVLLAMEDFKSRAIDEFSVPIHELDTEGALSYLTKIRKNLRLLALQSERNQDDIFSYNQTLCELLSRNTNFIIEDFSGSVDFRVDPHWLIENYDVVVVVFEPSVSSVRNAKVLLEQLESKQVSMSKRIRTITLANHHRPENTFVIEQTDLKKYLGSEVNLDMPYCRSLSHLLLEGKRAHKHDRSINRTIEDLTRLINGQQTHHSTSWLSRLGAR</sequence>
<evidence type="ECO:0000313" key="4">
    <source>
        <dbReference type="Proteomes" id="UP001156669"/>
    </source>
</evidence>
<dbReference type="PANTHER" id="PTHR43384">
    <property type="entry name" value="SEPTUM SITE-DETERMINING PROTEIN MIND HOMOLOG, CHLOROPLASTIC-RELATED"/>
    <property type="match status" value="1"/>
</dbReference>
<dbReference type="InterPro" id="IPR027417">
    <property type="entry name" value="P-loop_NTPase"/>
</dbReference>
<dbReference type="SUPFAM" id="SSF52540">
    <property type="entry name" value="P-loop containing nucleoside triphosphate hydrolases"/>
    <property type="match status" value="1"/>
</dbReference>
<reference evidence="4" key="1">
    <citation type="journal article" date="2019" name="Int. J. Syst. Evol. Microbiol.">
        <title>The Global Catalogue of Microorganisms (GCM) 10K type strain sequencing project: providing services to taxonomists for standard genome sequencing and annotation.</title>
        <authorList>
            <consortium name="The Broad Institute Genomics Platform"/>
            <consortium name="The Broad Institute Genome Sequencing Center for Infectious Disease"/>
            <person name="Wu L."/>
            <person name="Ma J."/>
        </authorList>
    </citation>
    <scope>NUCLEOTIDE SEQUENCE [LARGE SCALE GENOMIC DNA]</scope>
    <source>
        <strain evidence="4">NBRC 110633</strain>
    </source>
</reference>
<evidence type="ECO:0000256" key="1">
    <source>
        <dbReference type="ARBA" id="ARBA00022741"/>
    </source>
</evidence>
<keyword evidence="1" id="KW-0547">Nucleotide-binding</keyword>
<keyword evidence="2" id="KW-0067">ATP-binding</keyword>
<keyword evidence="4" id="KW-1185">Reference proteome</keyword>
<dbReference type="InterPro" id="IPR050625">
    <property type="entry name" value="ParA/MinD_ATPase"/>
</dbReference>
<dbReference type="Gene3D" id="3.40.50.2300">
    <property type="match status" value="1"/>
</dbReference>
<evidence type="ECO:0000256" key="2">
    <source>
        <dbReference type="ARBA" id="ARBA00022840"/>
    </source>
</evidence>
<protein>
    <submittedName>
        <fullName evidence="3">Chromosome partitioning ATPase</fullName>
    </submittedName>
</protein>